<organism evidence="11 14">
    <name type="scientific">Winslowiella iniecta</name>
    <dbReference type="NCBI Taxonomy" id="1560201"/>
    <lineage>
        <taxon>Bacteria</taxon>
        <taxon>Pseudomonadati</taxon>
        <taxon>Pseudomonadota</taxon>
        <taxon>Gammaproteobacteria</taxon>
        <taxon>Enterobacterales</taxon>
        <taxon>Erwiniaceae</taxon>
        <taxon>Winslowiella</taxon>
    </lineage>
</organism>
<keyword evidence="7 9" id="KW-0472">Membrane</keyword>
<feature type="domain" description="Tripartite ATP-independent periplasmic transporters DctQ component" evidence="10">
    <location>
        <begin position="27"/>
        <end position="153"/>
    </location>
</feature>
<comment type="function">
    <text evidence="9">Part of the tripartite ATP-independent periplasmic (TRAP) transport system.</text>
</comment>
<dbReference type="GO" id="GO:0015740">
    <property type="term" value="P:C4-dicarboxylate transport"/>
    <property type="evidence" value="ECO:0007669"/>
    <property type="project" value="TreeGrafter"/>
</dbReference>
<evidence type="ECO:0000313" key="14">
    <source>
        <dbReference type="Proteomes" id="UP000037088"/>
    </source>
</evidence>
<evidence type="ECO:0000256" key="7">
    <source>
        <dbReference type="ARBA" id="ARBA00023136"/>
    </source>
</evidence>
<evidence type="ECO:0000256" key="5">
    <source>
        <dbReference type="ARBA" id="ARBA00022692"/>
    </source>
</evidence>
<comment type="similarity">
    <text evidence="8 9">Belongs to the TRAP transporter small permease family.</text>
</comment>
<dbReference type="STRING" id="1560201.NG42_10130"/>
<dbReference type="GO" id="GO:0005886">
    <property type="term" value="C:plasma membrane"/>
    <property type="evidence" value="ECO:0007669"/>
    <property type="project" value="UniProtKB-SubCell"/>
</dbReference>
<feature type="transmembrane region" description="Helical" evidence="9">
    <location>
        <begin position="51"/>
        <end position="70"/>
    </location>
</feature>
<dbReference type="PANTHER" id="PTHR35011:SF11">
    <property type="entry name" value="TRAP TRANSPORTER SMALL PERMEASE PROTEIN"/>
    <property type="match status" value="1"/>
</dbReference>
<evidence type="ECO:0000256" key="1">
    <source>
        <dbReference type="ARBA" id="ARBA00004429"/>
    </source>
</evidence>
<evidence type="ECO:0000256" key="2">
    <source>
        <dbReference type="ARBA" id="ARBA00022448"/>
    </source>
</evidence>
<feature type="transmembrane region" description="Helical" evidence="9">
    <location>
        <begin position="12"/>
        <end position="39"/>
    </location>
</feature>
<comment type="subunit">
    <text evidence="9">The complex comprises the extracytoplasmic solute receptor protein and the two transmembrane proteins.</text>
</comment>
<evidence type="ECO:0000256" key="3">
    <source>
        <dbReference type="ARBA" id="ARBA00022475"/>
    </source>
</evidence>
<keyword evidence="5 9" id="KW-0812">Transmembrane</keyword>
<evidence type="ECO:0000256" key="9">
    <source>
        <dbReference type="RuleBase" id="RU369079"/>
    </source>
</evidence>
<gene>
    <name evidence="11" type="ORF">NG42_10130</name>
    <name evidence="12" type="ORF">NG43_06675</name>
</gene>
<keyword evidence="3" id="KW-1003">Cell membrane</keyword>
<keyword evidence="6 9" id="KW-1133">Transmembrane helix</keyword>
<keyword evidence="14" id="KW-1185">Reference proteome</keyword>
<protein>
    <recommendedName>
        <fullName evidence="9">TRAP transporter small permease protein</fullName>
    </recommendedName>
</protein>
<dbReference type="PANTHER" id="PTHR35011">
    <property type="entry name" value="2,3-DIKETO-L-GULONATE TRAP TRANSPORTER SMALL PERMEASE PROTEIN YIAM"/>
    <property type="match status" value="1"/>
</dbReference>
<accession>A0A0L7T452</accession>
<dbReference type="EMBL" id="JRXE01000012">
    <property type="protein sequence ID" value="KOC90130.1"/>
    <property type="molecule type" value="Genomic_DNA"/>
</dbReference>
<evidence type="ECO:0000313" key="13">
    <source>
        <dbReference type="Proteomes" id="UP000036851"/>
    </source>
</evidence>
<dbReference type="PATRIC" id="fig|1560201.3.peg.2156"/>
<feature type="transmembrane region" description="Helical" evidence="9">
    <location>
        <begin position="90"/>
        <end position="111"/>
    </location>
</feature>
<sequence length="168" mass="18577">MTKKCHNLMDWLYLAGMVISGVALLVMTLVVPFAIFMRYVMNDGSTWPEPLAIMCMVTFTFVGAAVSYRAGSHIAVSMLTDRLPEGLRLLAARIADLLMLVICSFILWYSTQLCIQLWNQPIAEFPLISAGHSYLPVPIGAALTLMFVLERLAFGSQENRPVVTMGST</sequence>
<dbReference type="GO" id="GO:0022857">
    <property type="term" value="F:transmembrane transporter activity"/>
    <property type="evidence" value="ECO:0007669"/>
    <property type="project" value="UniProtKB-UniRule"/>
</dbReference>
<dbReference type="RefSeq" id="WP_052899183.1">
    <property type="nucleotide sequence ID" value="NZ_JRXE01000012.1"/>
</dbReference>
<keyword evidence="2 9" id="KW-0813">Transport</keyword>
<evidence type="ECO:0000259" key="10">
    <source>
        <dbReference type="Pfam" id="PF04290"/>
    </source>
</evidence>
<dbReference type="Pfam" id="PF04290">
    <property type="entry name" value="DctQ"/>
    <property type="match status" value="1"/>
</dbReference>
<keyword evidence="4 9" id="KW-0997">Cell inner membrane</keyword>
<dbReference type="AlphaFoldDB" id="A0A0L7T452"/>
<dbReference type="InterPro" id="IPR055348">
    <property type="entry name" value="DctQ"/>
</dbReference>
<name>A0A0L7T452_9GAMM</name>
<feature type="transmembrane region" description="Helical" evidence="9">
    <location>
        <begin position="131"/>
        <end position="149"/>
    </location>
</feature>
<evidence type="ECO:0000313" key="11">
    <source>
        <dbReference type="EMBL" id="KOC90130.1"/>
    </source>
</evidence>
<dbReference type="EMBL" id="JRXF01000008">
    <property type="protein sequence ID" value="KOC94126.1"/>
    <property type="molecule type" value="Genomic_DNA"/>
</dbReference>
<proteinExistence type="inferred from homology"/>
<evidence type="ECO:0000313" key="12">
    <source>
        <dbReference type="EMBL" id="KOC94126.1"/>
    </source>
</evidence>
<dbReference type="Proteomes" id="UP000036851">
    <property type="component" value="Unassembled WGS sequence"/>
</dbReference>
<evidence type="ECO:0000256" key="8">
    <source>
        <dbReference type="ARBA" id="ARBA00038436"/>
    </source>
</evidence>
<dbReference type="Proteomes" id="UP000037088">
    <property type="component" value="Unassembled WGS sequence"/>
</dbReference>
<dbReference type="OrthoDB" id="4964541at2"/>
<comment type="subcellular location">
    <subcellularLocation>
        <location evidence="1 9">Cell inner membrane</location>
        <topology evidence="1 9">Multi-pass membrane protein</topology>
    </subcellularLocation>
</comment>
<evidence type="ECO:0000256" key="6">
    <source>
        <dbReference type="ARBA" id="ARBA00022989"/>
    </source>
</evidence>
<reference evidence="13 14" key="1">
    <citation type="journal article" date="2015" name="Int. J. Syst. Evol. Microbiol.">
        <title>Erwinia iniecta sp. nov., isolated from Russian wheat aphids (Diuraphis noxia).</title>
        <authorList>
            <person name="Campillo T."/>
            <person name="Luna E."/>
            <person name="Portier P."/>
            <person name="Fischer-Le Saux M."/>
            <person name="Lapitan N."/>
            <person name="Tisserat N.A."/>
            <person name="Leach J.E."/>
        </authorList>
    </citation>
    <scope>NUCLEOTIDE SEQUENCE [LARGE SCALE GENOMIC DNA]</scope>
    <source>
        <strain evidence="11 14">B120</strain>
        <strain evidence="12 13">B149</strain>
    </source>
</reference>
<comment type="caution">
    <text evidence="11">The sequence shown here is derived from an EMBL/GenBank/DDBJ whole genome shotgun (WGS) entry which is preliminary data.</text>
</comment>
<evidence type="ECO:0000256" key="4">
    <source>
        <dbReference type="ARBA" id="ARBA00022519"/>
    </source>
</evidence>
<dbReference type="InterPro" id="IPR007387">
    <property type="entry name" value="TRAP_DctQ"/>
</dbReference>